<dbReference type="HOGENOM" id="CLU_343250_0_0_1"/>
<protein>
    <recommendedName>
        <fullName evidence="4">HECT domain-containing protein</fullName>
    </recommendedName>
</protein>
<feature type="region of interest" description="Disordered" evidence="1">
    <location>
        <begin position="32"/>
        <end position="56"/>
    </location>
</feature>
<dbReference type="eggNOG" id="ENOG502SW6A">
    <property type="taxonomic scope" value="Eukaryota"/>
</dbReference>
<keyword evidence="3" id="KW-1185">Reference proteome</keyword>
<accession>S7PPW8</accession>
<dbReference type="OMA" id="EISEHAY"/>
<gene>
    <name evidence="2" type="ORF">GLOTRDRAFT_123678</name>
</gene>
<dbReference type="GeneID" id="19300977"/>
<proteinExistence type="predicted"/>
<dbReference type="AlphaFoldDB" id="S7PPW8"/>
<feature type="compositionally biased region" description="Polar residues" evidence="1">
    <location>
        <begin position="152"/>
        <end position="164"/>
    </location>
</feature>
<evidence type="ECO:0000256" key="1">
    <source>
        <dbReference type="SAM" id="MobiDB-lite"/>
    </source>
</evidence>
<dbReference type="KEGG" id="gtr:GLOTRDRAFT_123678"/>
<dbReference type="OrthoDB" id="3214991at2759"/>
<feature type="compositionally biased region" description="Polar residues" evidence="1">
    <location>
        <begin position="90"/>
        <end position="104"/>
    </location>
</feature>
<dbReference type="EMBL" id="KB469443">
    <property type="protein sequence ID" value="EPQ49961.1"/>
    <property type="molecule type" value="Genomic_DNA"/>
</dbReference>
<sequence length="957" mass="105796">MDLSRLSHQEAAQLQGLLGRMLGEAPSQAAQGPMVVSGVPQAQPIPPVPGGGPRVLADMGQEALAGRNLGSAPAITPYRTLQHPIPSPSLPTTFGSGNTSQSIHSALGGPNTATPLGPMAPTAGSGIPRVMPSISQPFLGLQNLGRDISSQVNRERLSSASATIPRQPALQPRRQRRGRGPAVPPPSLQPVTPRNMTGCLMTPYGDNAIPNSFIRITVEVRPPLEDPSDDIILFRFRHTSFISRLEDYGLIRRYEVPVDLTVVNLIQQVSSDLQHSGFQYQFVRPVMSSTFEHENLDLQLLSYVNRGQPRHSDRQIRLQHAPLMPQVTIANLMSDRLNYANTGLSLDHDRFVIRLVVANYPISGIFSGRSQGPVVLRRHQCLSRRIYAEFRRDGLTVEANEEEGEETASSGGESDGERAMHAVRAEDPAGLGADVNDENIQPSEMLVPTQRTTRATSATRDVRVLLPSVDANDQIAMRMSAYFPKALWYRPWEPATGVFQTPLFDMTDLPHGVFQAASDGEIVGKFELHGSDVARLTMLFMDTVRVALDRKDFTELLAPQRAFYILEGDGTTRSLGDGVEREIISTAFERYKVSSAKWFSPRMDGFYSLATSQTLLSCNTIPSIRLRQQEELGALCALTFVYGMAPEPLDPCLFQYLLNDRDLEALQETYVEQWHPALHQLLKEWQAIGPGRDISQFETHFALYHDVQTAAMGERDDAAHDAIAVDILYRAIMGPEPPFHPEFEAFCAGFYLPCRNGFTLRKFANAFEGGSEAFIDIVYSSRIASSSTLQDRLTILPPFHGFTDELSALCGYEISDILTHFLSGIGVPCPERFEVAKAHFNPIVDLRNLASPTFRPRAFCWAATGSPTLDTNGSKIKISVVTDDDVNYAQGNQDWMAREGKISFRTCFRQVRMPASYIIQLATAVYDGTTEPRDFMSAIEDWLLTETLNAIGGHSFM</sequence>
<name>S7PPW8_GLOTA</name>
<dbReference type="Proteomes" id="UP000030669">
    <property type="component" value="Unassembled WGS sequence"/>
</dbReference>
<evidence type="ECO:0008006" key="4">
    <source>
        <dbReference type="Google" id="ProtNLM"/>
    </source>
</evidence>
<feature type="region of interest" description="Disordered" evidence="1">
    <location>
        <begin position="78"/>
        <end position="131"/>
    </location>
</feature>
<feature type="region of interest" description="Disordered" evidence="1">
    <location>
        <begin position="152"/>
        <end position="194"/>
    </location>
</feature>
<evidence type="ECO:0000313" key="2">
    <source>
        <dbReference type="EMBL" id="EPQ49961.1"/>
    </source>
</evidence>
<reference evidence="2 3" key="1">
    <citation type="journal article" date="2012" name="Science">
        <title>The Paleozoic origin of enzymatic lignin decomposition reconstructed from 31 fungal genomes.</title>
        <authorList>
            <person name="Floudas D."/>
            <person name="Binder M."/>
            <person name="Riley R."/>
            <person name="Barry K."/>
            <person name="Blanchette R.A."/>
            <person name="Henrissat B."/>
            <person name="Martinez A.T."/>
            <person name="Otillar R."/>
            <person name="Spatafora J.W."/>
            <person name="Yadav J.S."/>
            <person name="Aerts A."/>
            <person name="Benoit I."/>
            <person name="Boyd A."/>
            <person name="Carlson A."/>
            <person name="Copeland A."/>
            <person name="Coutinho P.M."/>
            <person name="de Vries R.P."/>
            <person name="Ferreira P."/>
            <person name="Findley K."/>
            <person name="Foster B."/>
            <person name="Gaskell J."/>
            <person name="Glotzer D."/>
            <person name="Gorecki P."/>
            <person name="Heitman J."/>
            <person name="Hesse C."/>
            <person name="Hori C."/>
            <person name="Igarashi K."/>
            <person name="Jurgens J.A."/>
            <person name="Kallen N."/>
            <person name="Kersten P."/>
            <person name="Kohler A."/>
            <person name="Kuees U."/>
            <person name="Kumar T.K.A."/>
            <person name="Kuo A."/>
            <person name="LaButti K."/>
            <person name="Larrondo L.F."/>
            <person name="Lindquist E."/>
            <person name="Ling A."/>
            <person name="Lombard V."/>
            <person name="Lucas S."/>
            <person name="Lundell T."/>
            <person name="Martin R."/>
            <person name="McLaughlin D.J."/>
            <person name="Morgenstern I."/>
            <person name="Morin E."/>
            <person name="Murat C."/>
            <person name="Nagy L.G."/>
            <person name="Nolan M."/>
            <person name="Ohm R.A."/>
            <person name="Patyshakuliyeva A."/>
            <person name="Rokas A."/>
            <person name="Ruiz-Duenas F.J."/>
            <person name="Sabat G."/>
            <person name="Salamov A."/>
            <person name="Samejima M."/>
            <person name="Schmutz J."/>
            <person name="Slot J.C."/>
            <person name="St John F."/>
            <person name="Stenlid J."/>
            <person name="Sun H."/>
            <person name="Sun S."/>
            <person name="Syed K."/>
            <person name="Tsang A."/>
            <person name="Wiebenga A."/>
            <person name="Young D."/>
            <person name="Pisabarro A."/>
            <person name="Eastwood D.C."/>
            <person name="Martin F."/>
            <person name="Cullen D."/>
            <person name="Grigoriev I.V."/>
            <person name="Hibbett D.S."/>
        </authorList>
    </citation>
    <scope>NUCLEOTIDE SEQUENCE [LARGE SCALE GENOMIC DNA]</scope>
    <source>
        <strain evidence="2 3">ATCC 11539</strain>
    </source>
</reference>
<dbReference type="RefSeq" id="XP_007871583.1">
    <property type="nucleotide sequence ID" value="XM_007873392.1"/>
</dbReference>
<evidence type="ECO:0000313" key="3">
    <source>
        <dbReference type="Proteomes" id="UP000030669"/>
    </source>
</evidence>
<organism evidence="2 3">
    <name type="scientific">Gloeophyllum trabeum (strain ATCC 11539 / FP-39264 / Madison 617)</name>
    <name type="common">Brown rot fungus</name>
    <dbReference type="NCBI Taxonomy" id="670483"/>
    <lineage>
        <taxon>Eukaryota</taxon>
        <taxon>Fungi</taxon>
        <taxon>Dikarya</taxon>
        <taxon>Basidiomycota</taxon>
        <taxon>Agaricomycotina</taxon>
        <taxon>Agaricomycetes</taxon>
        <taxon>Gloeophyllales</taxon>
        <taxon>Gloeophyllaceae</taxon>
        <taxon>Gloeophyllum</taxon>
    </lineage>
</organism>
<feature type="region of interest" description="Disordered" evidence="1">
    <location>
        <begin position="397"/>
        <end position="419"/>
    </location>
</feature>